<dbReference type="SUPFAM" id="SSF50729">
    <property type="entry name" value="PH domain-like"/>
    <property type="match status" value="1"/>
</dbReference>
<feature type="compositionally biased region" description="Gly residues" evidence="3">
    <location>
        <begin position="248"/>
        <end position="258"/>
    </location>
</feature>
<dbReference type="STRING" id="1214573.A0A0G2I3Z1"/>
<feature type="compositionally biased region" description="Basic and acidic residues" evidence="3">
    <location>
        <begin position="322"/>
        <end position="334"/>
    </location>
</feature>
<dbReference type="GO" id="GO:0005634">
    <property type="term" value="C:nucleus"/>
    <property type="evidence" value="ECO:0007669"/>
    <property type="project" value="UniProtKB-SubCell"/>
</dbReference>
<dbReference type="EMBL" id="LCUC01000193">
    <property type="protein sequence ID" value="KKY34655.1"/>
    <property type="molecule type" value="Genomic_DNA"/>
</dbReference>
<dbReference type="SMART" id="SM00160">
    <property type="entry name" value="RanBD"/>
    <property type="match status" value="1"/>
</dbReference>
<evidence type="ECO:0000313" key="6">
    <source>
        <dbReference type="Proteomes" id="UP000034680"/>
    </source>
</evidence>
<feature type="compositionally biased region" description="Basic and acidic residues" evidence="3">
    <location>
        <begin position="65"/>
        <end position="75"/>
    </location>
</feature>
<feature type="region of interest" description="Disordered" evidence="3">
    <location>
        <begin position="406"/>
        <end position="427"/>
    </location>
</feature>
<keyword evidence="2" id="KW-0539">Nucleus</keyword>
<evidence type="ECO:0000256" key="3">
    <source>
        <dbReference type="SAM" id="MobiDB-lite"/>
    </source>
</evidence>
<evidence type="ECO:0000256" key="2">
    <source>
        <dbReference type="ARBA" id="ARBA00023242"/>
    </source>
</evidence>
<dbReference type="InterPro" id="IPR000156">
    <property type="entry name" value="Ran_bind_dom"/>
</dbReference>
<dbReference type="AlphaFoldDB" id="A0A0G2I3Z1"/>
<dbReference type="OrthoDB" id="185618at2759"/>
<dbReference type="InterPro" id="IPR045255">
    <property type="entry name" value="RanBP1-like"/>
</dbReference>
<feature type="region of interest" description="Disordered" evidence="3">
    <location>
        <begin position="183"/>
        <end position="354"/>
    </location>
</feature>
<protein>
    <submittedName>
        <fullName evidence="5">Putative dead deah box</fullName>
    </submittedName>
</protein>
<sequence>MADDPLSSSNVNPDDQRYQSEAKVEDADTRAAREELRHSHISDSGNGDPQASGNETPDLAPPENLSRDDNGERKVSSPKKKRAHDEVEAHRDSEGHASNGTDSDGWVIVDEGDTNKGRSEPQKKRARDATSPPADIHQAAATTSSDASKFSAKDNQAPQTSPSKFADSGFAKLAASSASPFATAGTTKSVFGGGATASPSPFASFGAPLSTAASTSTPLSPPKLSFGSKDASAPSPFAAVNGAKPASGGFGSGFGGGSPFSSTLGGAGPRTGNFASPGQPPIIKSDKPAKPFGAPESDAEDDSDDNGDDGDEEEGGGSGGADAEREKEKDETASTHESTPTVGEDEKKGKFKRVAVDDGEAGETTIVQVRARMYYLDKTPNADNTGQVGWRERGVGNLRINVPEESVTADPETGAVDAKSFDPSVLKGSTPENPKLVRLVMRQDSTLRVILNTVMLAGMDFQLKEGFKTWSVLFTAIEGDDSQYVPVTMKMSAQNAGAFCDKVDLIKKKLKEQAAKDEKAKA</sequence>
<accession>A0A0G2I3Z1</accession>
<feature type="compositionally biased region" description="Basic and acidic residues" evidence="3">
    <location>
        <begin position="14"/>
        <end position="41"/>
    </location>
</feature>
<keyword evidence="6" id="KW-1185">Reference proteome</keyword>
<dbReference type="PROSITE" id="PS50196">
    <property type="entry name" value="RANBD1"/>
    <property type="match status" value="1"/>
</dbReference>
<evidence type="ECO:0000259" key="4">
    <source>
        <dbReference type="PROSITE" id="PS50196"/>
    </source>
</evidence>
<gene>
    <name evidence="5" type="ORF">UCDDA912_g05378</name>
</gene>
<feature type="compositionally biased region" description="Acidic residues" evidence="3">
    <location>
        <begin position="297"/>
        <end position="315"/>
    </location>
</feature>
<feature type="compositionally biased region" description="Low complexity" evidence="3">
    <location>
        <begin position="207"/>
        <end position="225"/>
    </location>
</feature>
<feature type="region of interest" description="Disordered" evidence="3">
    <location>
        <begin position="1"/>
        <end position="166"/>
    </location>
</feature>
<dbReference type="PANTHER" id="PTHR23138">
    <property type="entry name" value="RAN BINDING PROTEIN"/>
    <property type="match status" value="1"/>
</dbReference>
<reference evidence="5 6" key="2">
    <citation type="submission" date="2015-05" db="EMBL/GenBank/DDBJ databases">
        <authorList>
            <person name="Morales-Cruz A."/>
            <person name="Amrine K.C."/>
            <person name="Cantu D."/>
        </authorList>
    </citation>
    <scope>NUCLEOTIDE SEQUENCE [LARGE SCALE GENOMIC DNA]</scope>
    <source>
        <strain evidence="5">DA912</strain>
    </source>
</reference>
<feature type="compositionally biased region" description="Polar residues" evidence="3">
    <location>
        <begin position="1"/>
        <end position="13"/>
    </location>
</feature>
<feature type="compositionally biased region" description="Basic and acidic residues" evidence="3">
    <location>
        <begin position="83"/>
        <end position="95"/>
    </location>
</feature>
<evidence type="ECO:0000313" key="5">
    <source>
        <dbReference type="EMBL" id="KKY34655.1"/>
    </source>
</evidence>
<dbReference type="PANTHER" id="PTHR23138:SF142">
    <property type="entry name" value="RAN-BINDING PROTEIN 3B-RELATED"/>
    <property type="match status" value="1"/>
</dbReference>
<comment type="caution">
    <text evidence="5">The sequence shown here is derived from an EMBL/GenBank/DDBJ whole genome shotgun (WGS) entry which is preliminary data.</text>
</comment>
<feature type="compositionally biased region" description="Basic and acidic residues" evidence="3">
    <location>
        <begin position="113"/>
        <end position="123"/>
    </location>
</feature>
<name>A0A0G2I3Z1_9PEZI</name>
<proteinExistence type="predicted"/>
<reference evidence="5 6" key="1">
    <citation type="submission" date="2015-05" db="EMBL/GenBank/DDBJ databases">
        <title>Distinctive expansion of gene families associated with plant cell wall degradation and secondary metabolism in the genomes of grapevine trunk pathogens.</title>
        <authorList>
            <person name="Lawrence D.P."/>
            <person name="Travadon R."/>
            <person name="Rolshausen P.E."/>
            <person name="Baumgartner K."/>
        </authorList>
    </citation>
    <scope>NUCLEOTIDE SEQUENCE [LARGE SCALE GENOMIC DNA]</scope>
    <source>
        <strain evidence="5">DA912</strain>
    </source>
</reference>
<organism evidence="5 6">
    <name type="scientific">Diaporthe ampelina</name>
    <dbReference type="NCBI Taxonomy" id="1214573"/>
    <lineage>
        <taxon>Eukaryota</taxon>
        <taxon>Fungi</taxon>
        <taxon>Dikarya</taxon>
        <taxon>Ascomycota</taxon>
        <taxon>Pezizomycotina</taxon>
        <taxon>Sordariomycetes</taxon>
        <taxon>Sordariomycetidae</taxon>
        <taxon>Diaporthales</taxon>
        <taxon>Diaporthaceae</taxon>
        <taxon>Diaporthe</taxon>
    </lineage>
</organism>
<dbReference type="Proteomes" id="UP000034680">
    <property type="component" value="Unassembled WGS sequence"/>
</dbReference>
<evidence type="ECO:0000256" key="1">
    <source>
        <dbReference type="ARBA" id="ARBA00004123"/>
    </source>
</evidence>
<dbReference type="InterPro" id="IPR011993">
    <property type="entry name" value="PH-like_dom_sf"/>
</dbReference>
<feature type="compositionally biased region" description="Polar residues" evidence="3">
    <location>
        <begin position="42"/>
        <end position="55"/>
    </location>
</feature>
<comment type="subcellular location">
    <subcellularLocation>
        <location evidence="1">Nucleus</location>
    </subcellularLocation>
</comment>
<dbReference type="Gene3D" id="2.30.29.30">
    <property type="entry name" value="Pleckstrin-homology domain (PH domain)/Phosphotyrosine-binding domain (PTB)"/>
    <property type="match status" value="1"/>
</dbReference>
<feature type="compositionally biased region" description="Polar residues" evidence="3">
    <location>
        <begin position="140"/>
        <end position="163"/>
    </location>
</feature>
<feature type="domain" description="RanBD1" evidence="4">
    <location>
        <begin position="337"/>
        <end position="462"/>
    </location>
</feature>